<sequence>MIGSSPTPMTPLATTDTPCVGTSRSNNNFCTRYTVTQTITSSEKETVCKVVLPAMTKVMVRQLATRDSFTSGELITSNMDDGIYNGVNTFDFKFETTEEKLRDAARS</sequence>
<name>A0A498IWL2_MALDO</name>
<keyword evidence="2" id="KW-1185">Reference proteome</keyword>
<dbReference type="Proteomes" id="UP000290289">
    <property type="component" value="Chromosome 10"/>
</dbReference>
<dbReference type="AlphaFoldDB" id="A0A498IWL2"/>
<accession>A0A498IWL2</accession>
<dbReference type="EMBL" id="RDQH01000336">
    <property type="protein sequence ID" value="RXH87789.1"/>
    <property type="molecule type" value="Genomic_DNA"/>
</dbReference>
<evidence type="ECO:0000313" key="2">
    <source>
        <dbReference type="Proteomes" id="UP000290289"/>
    </source>
</evidence>
<proteinExistence type="predicted"/>
<protein>
    <submittedName>
        <fullName evidence="1">Uncharacterized protein</fullName>
    </submittedName>
</protein>
<reference evidence="1 2" key="1">
    <citation type="submission" date="2018-10" db="EMBL/GenBank/DDBJ databases">
        <title>A high-quality apple genome assembly.</title>
        <authorList>
            <person name="Hu J."/>
        </authorList>
    </citation>
    <scope>NUCLEOTIDE SEQUENCE [LARGE SCALE GENOMIC DNA]</scope>
    <source>
        <strain evidence="2">cv. HFTH1</strain>
        <tissue evidence="1">Young leaf</tissue>
    </source>
</reference>
<evidence type="ECO:0000313" key="1">
    <source>
        <dbReference type="EMBL" id="RXH87789.1"/>
    </source>
</evidence>
<comment type="caution">
    <text evidence="1">The sequence shown here is derived from an EMBL/GenBank/DDBJ whole genome shotgun (WGS) entry which is preliminary data.</text>
</comment>
<dbReference type="Gene3D" id="2.170.15.10">
    <property type="entry name" value="Proaerolysin, chain A, domain 3"/>
    <property type="match status" value="1"/>
</dbReference>
<organism evidence="1 2">
    <name type="scientific">Malus domestica</name>
    <name type="common">Apple</name>
    <name type="synonym">Pyrus malus</name>
    <dbReference type="NCBI Taxonomy" id="3750"/>
    <lineage>
        <taxon>Eukaryota</taxon>
        <taxon>Viridiplantae</taxon>
        <taxon>Streptophyta</taxon>
        <taxon>Embryophyta</taxon>
        <taxon>Tracheophyta</taxon>
        <taxon>Spermatophyta</taxon>
        <taxon>Magnoliopsida</taxon>
        <taxon>eudicotyledons</taxon>
        <taxon>Gunneridae</taxon>
        <taxon>Pentapetalae</taxon>
        <taxon>rosids</taxon>
        <taxon>fabids</taxon>
        <taxon>Rosales</taxon>
        <taxon>Rosaceae</taxon>
        <taxon>Amygdaloideae</taxon>
        <taxon>Maleae</taxon>
        <taxon>Malus</taxon>
    </lineage>
</organism>
<gene>
    <name evidence="1" type="ORF">DVH24_034689</name>
</gene>